<protein>
    <submittedName>
        <fullName evidence="7">Entericidin, EcnA/B family</fullName>
    </submittedName>
</protein>
<dbReference type="Proteomes" id="UP000256829">
    <property type="component" value="Unassembled WGS sequence"/>
</dbReference>
<dbReference type="GO" id="GO:0016020">
    <property type="term" value="C:membrane"/>
    <property type="evidence" value="ECO:0007669"/>
    <property type="project" value="InterPro"/>
</dbReference>
<dbReference type="GO" id="GO:0009636">
    <property type="term" value="P:response to toxic substance"/>
    <property type="evidence" value="ECO:0007669"/>
    <property type="project" value="InterPro"/>
</dbReference>
<dbReference type="EMBL" id="QTJR01000002">
    <property type="protein sequence ID" value="RDY68762.1"/>
    <property type="molecule type" value="Genomic_DNA"/>
</dbReference>
<reference evidence="7 8" key="1">
    <citation type="submission" date="2018-08" db="EMBL/GenBank/DDBJ databases">
        <title>Lysobacter soli KCTC 22011, whole genome shotgun sequence.</title>
        <authorList>
            <person name="Zhang X."/>
            <person name="Feng G."/>
            <person name="Zhu H."/>
        </authorList>
    </citation>
    <scope>NUCLEOTIDE SEQUENCE [LARGE SCALE GENOMIC DNA]</scope>
    <source>
        <strain evidence="7 8">KCTC 22011</strain>
    </source>
</reference>
<keyword evidence="6" id="KW-0449">Lipoprotein</keyword>
<name>A0A3D8VH76_9GAMM</name>
<proteinExistence type="inferred from homology"/>
<accession>A0A3D8VH76</accession>
<dbReference type="RefSeq" id="WP_115841277.1">
    <property type="nucleotide sequence ID" value="NZ_CP046603.1"/>
</dbReference>
<keyword evidence="3" id="KW-0732">Signal</keyword>
<dbReference type="AlphaFoldDB" id="A0A3D8VH76"/>
<comment type="caution">
    <text evidence="7">The sequence shown here is derived from an EMBL/GenBank/DDBJ whole genome shotgun (WGS) entry which is preliminary data.</text>
</comment>
<evidence type="ECO:0000313" key="8">
    <source>
        <dbReference type="Proteomes" id="UP000256829"/>
    </source>
</evidence>
<evidence type="ECO:0000256" key="1">
    <source>
        <dbReference type="ARBA" id="ARBA00010296"/>
    </source>
</evidence>
<evidence type="ECO:0000256" key="5">
    <source>
        <dbReference type="ARBA" id="ARBA00023139"/>
    </source>
</evidence>
<comment type="similarity">
    <text evidence="1">Belongs to the EcnA/EcnB lipoprotein family.</text>
</comment>
<organism evidence="7 8">
    <name type="scientific">Lysobacter soli</name>
    <dbReference type="NCBI Taxonomy" id="453783"/>
    <lineage>
        <taxon>Bacteria</taxon>
        <taxon>Pseudomonadati</taxon>
        <taxon>Pseudomonadota</taxon>
        <taxon>Gammaproteobacteria</taxon>
        <taxon>Lysobacterales</taxon>
        <taxon>Lysobacteraceae</taxon>
        <taxon>Lysobacter</taxon>
    </lineage>
</organism>
<evidence type="ECO:0000256" key="2">
    <source>
        <dbReference type="ARBA" id="ARBA00022475"/>
    </source>
</evidence>
<evidence type="ECO:0000256" key="3">
    <source>
        <dbReference type="ARBA" id="ARBA00022729"/>
    </source>
</evidence>
<keyword evidence="8" id="KW-1185">Reference proteome</keyword>
<keyword evidence="5" id="KW-0564">Palmitate</keyword>
<keyword evidence="4" id="KW-0472">Membrane</keyword>
<sequence length="44" mass="4715">MKRSIATLLLVALSLVLLNGCNTMEGLGKDVEKLGQKIDQKASN</sequence>
<evidence type="ECO:0000256" key="6">
    <source>
        <dbReference type="ARBA" id="ARBA00023288"/>
    </source>
</evidence>
<keyword evidence="2" id="KW-1003">Cell membrane</keyword>
<evidence type="ECO:0000256" key="4">
    <source>
        <dbReference type="ARBA" id="ARBA00023136"/>
    </source>
</evidence>
<dbReference type="Pfam" id="PF08085">
    <property type="entry name" value="Entericidin"/>
    <property type="match status" value="1"/>
</dbReference>
<gene>
    <name evidence="7" type="ORF">DX912_04510</name>
</gene>
<evidence type="ECO:0000313" key="7">
    <source>
        <dbReference type="EMBL" id="RDY68762.1"/>
    </source>
</evidence>
<dbReference type="InterPro" id="IPR012556">
    <property type="entry name" value="Entericidin"/>
</dbReference>